<accession>A0A1F6P1I5</accession>
<evidence type="ECO:0000313" key="2">
    <source>
        <dbReference type="Proteomes" id="UP000178895"/>
    </source>
</evidence>
<name>A0A1F6P1I5_9BACT</name>
<dbReference type="AlphaFoldDB" id="A0A1F6P1I5"/>
<evidence type="ECO:0000313" key="1">
    <source>
        <dbReference type="EMBL" id="OGH90025.1"/>
    </source>
</evidence>
<comment type="caution">
    <text evidence="1">The sequence shown here is derived from an EMBL/GenBank/DDBJ whole genome shotgun (WGS) entry which is preliminary data.</text>
</comment>
<organism evidence="1 2">
    <name type="scientific">Candidatus Magasanikbacteria bacterium RIFOXYC2_FULL_40_16</name>
    <dbReference type="NCBI Taxonomy" id="1798703"/>
    <lineage>
        <taxon>Bacteria</taxon>
        <taxon>Candidatus Magasanikiibacteriota</taxon>
    </lineage>
</organism>
<dbReference type="Proteomes" id="UP000178895">
    <property type="component" value="Unassembled WGS sequence"/>
</dbReference>
<protein>
    <submittedName>
        <fullName evidence="1">Uncharacterized protein</fullName>
    </submittedName>
</protein>
<dbReference type="EMBL" id="MFQY01000016">
    <property type="protein sequence ID" value="OGH90025.1"/>
    <property type="molecule type" value="Genomic_DNA"/>
</dbReference>
<sequence>MSVVYTFLKTIQYVIPSLSRNLSAVFRAIEHFIMRSLQVEDLVGMTKQNTPIKPKNRHDIAGFFC</sequence>
<reference evidence="1 2" key="1">
    <citation type="journal article" date="2016" name="Nat. Commun.">
        <title>Thousands of microbial genomes shed light on interconnected biogeochemical processes in an aquifer system.</title>
        <authorList>
            <person name="Anantharaman K."/>
            <person name="Brown C.T."/>
            <person name="Hug L.A."/>
            <person name="Sharon I."/>
            <person name="Castelle C.J."/>
            <person name="Probst A.J."/>
            <person name="Thomas B.C."/>
            <person name="Singh A."/>
            <person name="Wilkins M.J."/>
            <person name="Karaoz U."/>
            <person name="Brodie E.L."/>
            <person name="Williams K.H."/>
            <person name="Hubbard S.S."/>
            <person name="Banfield J.F."/>
        </authorList>
    </citation>
    <scope>NUCLEOTIDE SEQUENCE [LARGE SCALE GENOMIC DNA]</scope>
</reference>
<proteinExistence type="predicted"/>
<gene>
    <name evidence="1" type="ORF">A2469_00605</name>
</gene>